<dbReference type="RefSeq" id="WP_193439825.1">
    <property type="nucleotide sequence ID" value="NZ_CP063145.1"/>
</dbReference>
<reference evidence="1 2" key="1">
    <citation type="submission" date="2020-10" db="EMBL/GenBank/DDBJ databases">
        <title>Complete genome of Cruoricapor ignavus strain M1214 isolated from the blood culture of a febrile patient.</title>
        <authorList>
            <person name="Guglielmino C.J.D."/>
        </authorList>
    </citation>
    <scope>NUCLEOTIDE SEQUENCE [LARGE SCALE GENOMIC DNA]</scope>
    <source>
        <strain evidence="1 2">M1214</strain>
    </source>
</reference>
<proteinExistence type="predicted"/>
<name>A0A7M1T1N9_9FLAO</name>
<protein>
    <submittedName>
        <fullName evidence="1">Uncharacterized protein</fullName>
    </submittedName>
</protein>
<gene>
    <name evidence="1" type="ORF">IMZ16_09415</name>
</gene>
<dbReference type="KEGG" id="civ:IMZ16_09415"/>
<organism evidence="1 2">
    <name type="scientific">Cruoricaptor ignavus</name>
    <dbReference type="NCBI Taxonomy" id="1118202"/>
    <lineage>
        <taxon>Bacteria</taxon>
        <taxon>Pseudomonadati</taxon>
        <taxon>Bacteroidota</taxon>
        <taxon>Flavobacteriia</taxon>
        <taxon>Flavobacteriales</taxon>
        <taxon>Weeksellaceae</taxon>
        <taxon>Cruoricaptor</taxon>
    </lineage>
</organism>
<dbReference type="EMBL" id="CP063145">
    <property type="protein sequence ID" value="QOR73715.1"/>
    <property type="molecule type" value="Genomic_DNA"/>
</dbReference>
<dbReference type="Proteomes" id="UP000593605">
    <property type="component" value="Chromosome"/>
</dbReference>
<evidence type="ECO:0000313" key="2">
    <source>
        <dbReference type="Proteomes" id="UP000593605"/>
    </source>
</evidence>
<sequence>MTITERLQAYMAHKGLNPNRITVEAGLSNGLIGRAIKNNSGLNSDTIEKILSTYDDLSPEWFISEIGSMLKTNHQSNHNGNGNNVNSNINGNISGNVTISHSEFSNMIDIQKGYQEMQRELSDRLKTCQDQLSDSMKQVASLIELIKK</sequence>
<dbReference type="AlphaFoldDB" id="A0A7M1T1N9"/>
<accession>A0A7M1T1N9</accession>
<evidence type="ECO:0000313" key="1">
    <source>
        <dbReference type="EMBL" id="QOR73715.1"/>
    </source>
</evidence>